<comment type="catalytic activity">
    <reaction evidence="11">
        <text>a long-chain 2,3-saturated fatty acyl-CoA + oxidized [electron-transfer flavoprotein] + H(+) = a long-chain (2E)-enoyl-CoA + reduced [electron-transfer flavoprotein]</text>
        <dbReference type="Rhea" id="RHEA:17721"/>
        <dbReference type="Rhea" id="RHEA-COMP:10685"/>
        <dbReference type="Rhea" id="RHEA-COMP:10686"/>
        <dbReference type="ChEBI" id="CHEBI:15378"/>
        <dbReference type="ChEBI" id="CHEBI:57692"/>
        <dbReference type="ChEBI" id="CHEBI:58307"/>
        <dbReference type="ChEBI" id="CHEBI:83721"/>
        <dbReference type="ChEBI" id="CHEBI:83727"/>
        <dbReference type="EC" id="1.3.8.8"/>
    </reaction>
</comment>
<gene>
    <name evidence="16" type="primary">fadE</name>
    <name evidence="16" type="ORF">DKT75_16495</name>
</gene>
<evidence type="ECO:0000256" key="1">
    <source>
        <dbReference type="ARBA" id="ARBA00001974"/>
    </source>
</evidence>
<evidence type="ECO:0000256" key="12">
    <source>
        <dbReference type="SAM" id="Phobius"/>
    </source>
</evidence>
<keyword evidence="8" id="KW-0274">FAD</keyword>
<dbReference type="InterPro" id="IPR009075">
    <property type="entry name" value="AcylCo_DH/oxidase_C"/>
</dbReference>
<dbReference type="OrthoDB" id="9802447at2"/>
<sequence length="806" mass="88391">MTLSLISLFTFIAALLTIGYCRFNQKTGSLIVAGWAALTLLTGSWHNGVWVLVVLACVILAIINISSLRLNLVSKPSLKLLKRNLPKISETEQQALEAGNTWWDAELFSGKPNFKNLRDLTTSSLTFEEQAYLDGPVEDLCKDLNDWEICHRDLDLPPKIWQQMKHDRLFGMVIPRAYGGLGFSATAHSAVVMKIASRSITAAVTAMVPNSLGPGELLHRYGTKEQKDFYLPRLAQGIDIPCFALTGPEAGSDASAIPDTGVVCKQDFEGKKDVLGIRLNFEKRYITLAPVATLLGLAFRLTDPDQLLGDNNDIGISLALIPTGTDGINIGKRHFPLNIPFQNGPIWGEDVFMPIDWLIGGTEQAGNGWQMLVECLGDGRGISLPALATGSGKLLSHVTGAYAGTRKQFGTAIGRFEGIEEPLAEILANTYIMDAGRILTATAIDQEQKPAVITALMKYQLTERMRSVVNHAMDIQGGSGICLGPSNFIGRLYQAVPIGITVEGANILTRSLIIFGQGAIRCHPYLLTEIKAAQNDDLALLDKTLFSHFGFVFSNLTRSVWFGFTNAFFESPGTPVTRKYYRRLARLSASFALLTDYALLTLGGTLKRRERLSGRFADILSSLYLCSAVLKHFEDQGEPHADLPLLDYSCQSLIHDAQQAMLAVFHNLPIPLLGKALRLFMFPFGKPYSPPSDKLMHDVAQLAIKSSATRDRLCEGIYTTDDPTDPTGRIEHAFNLAQAARAIEVRIKRLAKDGRLEAKTATARTEEALEKSLISTKDAALLREARDAMLNAIRVDSFDPEALKQP</sequence>
<keyword evidence="7" id="KW-0285">Flavoprotein</keyword>
<dbReference type="UniPathway" id="UPA00659"/>
<dbReference type="GO" id="GO:0050660">
    <property type="term" value="F:flavin adenine dinucleotide binding"/>
    <property type="evidence" value="ECO:0007669"/>
    <property type="project" value="InterPro"/>
</dbReference>
<evidence type="ECO:0000256" key="8">
    <source>
        <dbReference type="ARBA" id="ARBA00022827"/>
    </source>
</evidence>
<dbReference type="EMBL" id="QGKL01000041">
    <property type="protein sequence ID" value="PWQ94137.1"/>
    <property type="molecule type" value="Genomic_DNA"/>
</dbReference>
<dbReference type="InterPro" id="IPR046373">
    <property type="entry name" value="Acyl-CoA_Oxase/DH_mid-dom_sf"/>
</dbReference>
<dbReference type="InterPro" id="IPR013786">
    <property type="entry name" value="AcylCoA_DH/ox_N"/>
</dbReference>
<dbReference type="GO" id="GO:0033539">
    <property type="term" value="P:fatty acid beta-oxidation using acyl-CoA dehydrogenase"/>
    <property type="evidence" value="ECO:0007669"/>
    <property type="project" value="InterPro"/>
</dbReference>
<evidence type="ECO:0000256" key="11">
    <source>
        <dbReference type="ARBA" id="ARBA00049247"/>
    </source>
</evidence>
<evidence type="ECO:0000256" key="3">
    <source>
        <dbReference type="ARBA" id="ARBA00009347"/>
    </source>
</evidence>
<feature type="domain" description="Acyl-CoA dehydrogenase/oxidase C-terminal" evidence="13">
    <location>
        <begin position="366"/>
        <end position="513"/>
    </location>
</feature>
<reference evidence="16 17" key="1">
    <citation type="submission" date="2018-05" db="EMBL/GenBank/DDBJ databases">
        <title>Leucothrix arctica sp. nov., isolated from Arctic seawater.</title>
        <authorList>
            <person name="Choi A."/>
            <person name="Baek K."/>
        </authorList>
    </citation>
    <scope>NUCLEOTIDE SEQUENCE [LARGE SCALE GENOMIC DNA]</scope>
    <source>
        <strain evidence="16 17">IMCC9719</strain>
    </source>
</reference>
<comment type="similarity">
    <text evidence="3">Belongs to the acyl-CoA dehydrogenase family.</text>
</comment>
<evidence type="ECO:0000259" key="15">
    <source>
        <dbReference type="Pfam" id="PF09317"/>
    </source>
</evidence>
<dbReference type="FunFam" id="1.20.140.10:FF:000009">
    <property type="entry name" value="Acyl-CoA dehydrogenase"/>
    <property type="match status" value="1"/>
</dbReference>
<dbReference type="GO" id="GO:0070991">
    <property type="term" value="F:medium-chain fatty acyl-CoA dehydrogenase activity"/>
    <property type="evidence" value="ECO:0007669"/>
    <property type="project" value="UniProtKB-EC"/>
</dbReference>
<dbReference type="Pfam" id="PF09317">
    <property type="entry name" value="ACDH_C"/>
    <property type="match status" value="1"/>
</dbReference>
<dbReference type="Gene3D" id="2.40.110.10">
    <property type="entry name" value="Butyryl-CoA Dehydrogenase, subunit A, domain 2"/>
    <property type="match status" value="1"/>
</dbReference>
<protein>
    <recommendedName>
        <fullName evidence="6">Acyl-coenzyme A dehydrogenase</fullName>
        <ecNumber evidence="4">1.3.8.7</ecNumber>
        <ecNumber evidence="5">1.3.8.8</ecNumber>
    </recommendedName>
</protein>
<keyword evidence="12" id="KW-0812">Transmembrane</keyword>
<keyword evidence="17" id="KW-1185">Reference proteome</keyword>
<dbReference type="AlphaFoldDB" id="A0A317C763"/>
<dbReference type="InterPro" id="IPR037069">
    <property type="entry name" value="AcylCoA_DH/ox_N_sf"/>
</dbReference>
<keyword evidence="9" id="KW-0560">Oxidoreductase</keyword>
<evidence type="ECO:0000256" key="7">
    <source>
        <dbReference type="ARBA" id="ARBA00022630"/>
    </source>
</evidence>
<dbReference type="Gene3D" id="1.10.540.10">
    <property type="entry name" value="Acyl-CoA dehydrogenase/oxidase, N-terminal domain"/>
    <property type="match status" value="1"/>
</dbReference>
<dbReference type="InterPro" id="IPR050741">
    <property type="entry name" value="Acyl-CoA_dehydrogenase"/>
</dbReference>
<feature type="transmembrane region" description="Helical" evidence="12">
    <location>
        <begin position="45"/>
        <end position="65"/>
    </location>
</feature>
<evidence type="ECO:0000256" key="10">
    <source>
        <dbReference type="ARBA" id="ARBA00047882"/>
    </source>
</evidence>
<accession>A0A317C763</accession>
<dbReference type="RefSeq" id="WP_109824780.1">
    <property type="nucleotide sequence ID" value="NZ_QGKL01000041.1"/>
</dbReference>
<dbReference type="PANTHER" id="PTHR48083">
    <property type="entry name" value="MEDIUM-CHAIN SPECIFIC ACYL-COA DEHYDROGENASE, MITOCHONDRIAL-RELATED"/>
    <property type="match status" value="1"/>
</dbReference>
<evidence type="ECO:0000256" key="6">
    <source>
        <dbReference type="ARBA" id="ARBA00020144"/>
    </source>
</evidence>
<dbReference type="GO" id="GO:0004466">
    <property type="term" value="F:long-chain fatty acyl-CoA dehydrogenase activity"/>
    <property type="evidence" value="ECO:0007669"/>
    <property type="project" value="UniProtKB-EC"/>
</dbReference>
<dbReference type="GO" id="GO:0005737">
    <property type="term" value="C:cytoplasm"/>
    <property type="evidence" value="ECO:0007669"/>
    <property type="project" value="TreeGrafter"/>
</dbReference>
<dbReference type="Pfam" id="PF00441">
    <property type="entry name" value="Acyl-CoA_dh_1"/>
    <property type="match status" value="1"/>
</dbReference>
<organism evidence="16 17">
    <name type="scientific">Leucothrix arctica</name>
    <dbReference type="NCBI Taxonomy" id="1481894"/>
    <lineage>
        <taxon>Bacteria</taxon>
        <taxon>Pseudomonadati</taxon>
        <taxon>Pseudomonadota</taxon>
        <taxon>Gammaproteobacteria</taxon>
        <taxon>Thiotrichales</taxon>
        <taxon>Thiotrichaceae</taxon>
        <taxon>Leucothrix</taxon>
    </lineage>
</organism>
<dbReference type="NCBIfam" id="NF009586">
    <property type="entry name" value="PRK13026.1"/>
    <property type="match status" value="1"/>
</dbReference>
<dbReference type="PANTHER" id="PTHR48083:SF33">
    <property type="entry name" value="ACYL-COENZYME A DEHYDROGENASE"/>
    <property type="match status" value="1"/>
</dbReference>
<evidence type="ECO:0000259" key="14">
    <source>
        <dbReference type="Pfam" id="PF02771"/>
    </source>
</evidence>
<evidence type="ECO:0000313" key="17">
    <source>
        <dbReference type="Proteomes" id="UP000245506"/>
    </source>
</evidence>
<dbReference type="EC" id="1.3.8.8" evidence="5"/>
<dbReference type="Pfam" id="PF02771">
    <property type="entry name" value="Acyl-CoA_dh_N"/>
    <property type="match status" value="1"/>
</dbReference>
<dbReference type="SUPFAM" id="SSF47203">
    <property type="entry name" value="Acyl-CoA dehydrogenase C-terminal domain-like"/>
    <property type="match status" value="1"/>
</dbReference>
<keyword evidence="12" id="KW-0472">Membrane</keyword>
<keyword evidence="12" id="KW-1133">Transmembrane helix</keyword>
<evidence type="ECO:0000313" key="16">
    <source>
        <dbReference type="EMBL" id="PWQ94137.1"/>
    </source>
</evidence>
<dbReference type="Gene3D" id="1.20.140.10">
    <property type="entry name" value="Butyryl-CoA Dehydrogenase, subunit A, domain 3"/>
    <property type="match status" value="1"/>
</dbReference>
<dbReference type="Proteomes" id="UP000245506">
    <property type="component" value="Unassembled WGS sequence"/>
</dbReference>
<dbReference type="NCBIfam" id="NF007000">
    <property type="entry name" value="PRK09463.1"/>
    <property type="match status" value="1"/>
</dbReference>
<dbReference type="InterPro" id="IPR009100">
    <property type="entry name" value="AcylCoA_DH/oxidase_NM_dom_sf"/>
</dbReference>
<proteinExistence type="inferred from homology"/>
<dbReference type="SUPFAM" id="SSF56645">
    <property type="entry name" value="Acyl-CoA dehydrogenase NM domain-like"/>
    <property type="match status" value="1"/>
</dbReference>
<comment type="catalytic activity">
    <reaction evidence="10">
        <text>a medium-chain 2,3-saturated fatty acyl-CoA + oxidized [electron-transfer flavoprotein] + H(+) = a medium-chain (2E)-enoyl-CoA + reduced [electron-transfer flavoprotein]</text>
        <dbReference type="Rhea" id="RHEA:14477"/>
        <dbReference type="Rhea" id="RHEA-COMP:10685"/>
        <dbReference type="Rhea" id="RHEA-COMP:10686"/>
        <dbReference type="ChEBI" id="CHEBI:15378"/>
        <dbReference type="ChEBI" id="CHEBI:57692"/>
        <dbReference type="ChEBI" id="CHEBI:58307"/>
        <dbReference type="ChEBI" id="CHEBI:83723"/>
        <dbReference type="ChEBI" id="CHEBI:83726"/>
        <dbReference type="EC" id="1.3.8.7"/>
    </reaction>
</comment>
<feature type="domain" description="Acyl-CoA dehydrogenase C-terminal bacterial-type" evidence="15">
    <location>
        <begin position="520"/>
        <end position="798"/>
    </location>
</feature>
<evidence type="ECO:0000256" key="9">
    <source>
        <dbReference type="ARBA" id="ARBA00023002"/>
    </source>
</evidence>
<comment type="pathway">
    <text evidence="2">Lipid metabolism; fatty acid beta-oxidation.</text>
</comment>
<feature type="domain" description="Acyl-CoA dehydrogenase/oxidase N-terminal" evidence="14">
    <location>
        <begin position="145"/>
        <end position="237"/>
    </location>
</feature>
<evidence type="ECO:0000256" key="4">
    <source>
        <dbReference type="ARBA" id="ARBA00012033"/>
    </source>
</evidence>
<dbReference type="InterPro" id="IPR015396">
    <property type="entry name" value="FadE_C"/>
</dbReference>
<comment type="cofactor">
    <cofactor evidence="1">
        <name>FAD</name>
        <dbReference type="ChEBI" id="CHEBI:57692"/>
    </cofactor>
</comment>
<evidence type="ECO:0000256" key="5">
    <source>
        <dbReference type="ARBA" id="ARBA00012040"/>
    </source>
</evidence>
<evidence type="ECO:0000256" key="2">
    <source>
        <dbReference type="ARBA" id="ARBA00005005"/>
    </source>
</evidence>
<dbReference type="InterPro" id="IPR036250">
    <property type="entry name" value="AcylCo_DH-like_C"/>
</dbReference>
<evidence type="ECO:0000259" key="13">
    <source>
        <dbReference type="Pfam" id="PF00441"/>
    </source>
</evidence>
<name>A0A317C763_9GAMM</name>
<dbReference type="FunFam" id="1.10.540.10:FF:000004">
    <property type="entry name" value="Acyl-CoA dehydrogenase"/>
    <property type="match status" value="1"/>
</dbReference>
<dbReference type="EC" id="1.3.8.7" evidence="4"/>
<comment type="caution">
    <text evidence="16">The sequence shown here is derived from an EMBL/GenBank/DDBJ whole genome shotgun (WGS) entry which is preliminary data.</text>
</comment>